<name>A0A6C0BQJ5_9ZZZZ</name>
<dbReference type="InterPro" id="IPR002624">
    <property type="entry name" value="DCK/DGK"/>
</dbReference>
<accession>A0A6C0BQJ5</accession>
<dbReference type="PANTHER" id="PTHR10513">
    <property type="entry name" value="DEOXYNUCLEOSIDE KINASE"/>
    <property type="match status" value="1"/>
</dbReference>
<protein>
    <recommendedName>
        <fullName evidence="1">Deoxynucleoside kinase domain-containing protein</fullName>
    </recommendedName>
</protein>
<dbReference type="InterPro" id="IPR027417">
    <property type="entry name" value="P-loop_NTPase"/>
</dbReference>
<sequence>MGNRMSMSCTSSNALRVKTNNKKYIVIQGNIGAGKSTLFNEVKTRFSGNPRICMLPEPVDTWMDIKDKSGTILEHYYSDQKKYAFTFQMMAYISRLSILREAMKGDYDIIISERSLETDRNVFAAMLYDTEMIGDIEYQIYKKWFDEFTSDFPKETTIYVKTDPDVAHKRVIGRNRDGETIPIEYLEMCHKYHEKWLVSQDNTDVVILDGNMDIKSNKDIMNIWIMRVFEACFS</sequence>
<evidence type="ECO:0000313" key="2">
    <source>
        <dbReference type="EMBL" id="QHS94657.1"/>
    </source>
</evidence>
<dbReference type="EMBL" id="MN739228">
    <property type="protein sequence ID" value="QHS94657.1"/>
    <property type="molecule type" value="Genomic_DNA"/>
</dbReference>
<dbReference type="SUPFAM" id="SSF52540">
    <property type="entry name" value="P-loop containing nucleoside triphosphate hydrolases"/>
    <property type="match status" value="1"/>
</dbReference>
<dbReference type="GO" id="GO:0005737">
    <property type="term" value="C:cytoplasm"/>
    <property type="evidence" value="ECO:0007669"/>
    <property type="project" value="TreeGrafter"/>
</dbReference>
<proteinExistence type="predicted"/>
<dbReference type="GO" id="GO:0005524">
    <property type="term" value="F:ATP binding"/>
    <property type="evidence" value="ECO:0007669"/>
    <property type="project" value="InterPro"/>
</dbReference>
<dbReference type="InterPro" id="IPR031314">
    <property type="entry name" value="DNK_dom"/>
</dbReference>
<dbReference type="Gene3D" id="3.40.50.300">
    <property type="entry name" value="P-loop containing nucleotide triphosphate hydrolases"/>
    <property type="match status" value="1"/>
</dbReference>
<dbReference type="CDD" id="cd01673">
    <property type="entry name" value="dNK"/>
    <property type="match status" value="1"/>
</dbReference>
<dbReference type="InterPro" id="IPR050566">
    <property type="entry name" value="Deoxyribonucleoside_kinase"/>
</dbReference>
<organism evidence="2">
    <name type="scientific">viral metagenome</name>
    <dbReference type="NCBI Taxonomy" id="1070528"/>
    <lineage>
        <taxon>unclassified sequences</taxon>
        <taxon>metagenomes</taxon>
        <taxon>organismal metagenomes</taxon>
    </lineage>
</organism>
<evidence type="ECO:0000259" key="1">
    <source>
        <dbReference type="Pfam" id="PF01712"/>
    </source>
</evidence>
<reference evidence="2" key="1">
    <citation type="journal article" date="2020" name="Nature">
        <title>Giant virus diversity and host interactions through global metagenomics.</title>
        <authorList>
            <person name="Schulz F."/>
            <person name="Roux S."/>
            <person name="Paez-Espino D."/>
            <person name="Jungbluth S."/>
            <person name="Walsh D.A."/>
            <person name="Denef V.J."/>
            <person name="McMahon K.D."/>
            <person name="Konstantinidis K.T."/>
            <person name="Eloe-Fadrosh E.A."/>
            <person name="Kyrpides N.C."/>
            <person name="Woyke T."/>
        </authorList>
    </citation>
    <scope>NUCLEOTIDE SEQUENCE</scope>
    <source>
        <strain evidence="2">GVMAG-M-3300018416-45</strain>
    </source>
</reference>
<dbReference type="AlphaFoldDB" id="A0A6C0BQJ5"/>
<dbReference type="PIRSF" id="PIRSF000705">
    <property type="entry name" value="DNK"/>
    <property type="match status" value="1"/>
</dbReference>
<dbReference type="GO" id="GO:0019136">
    <property type="term" value="F:deoxynucleoside kinase activity"/>
    <property type="evidence" value="ECO:0007669"/>
    <property type="project" value="InterPro"/>
</dbReference>
<feature type="domain" description="Deoxynucleoside kinase" evidence="1">
    <location>
        <begin position="25"/>
        <end position="219"/>
    </location>
</feature>
<dbReference type="PANTHER" id="PTHR10513:SF35">
    <property type="entry name" value="DEOXYADENOSINE KINASE"/>
    <property type="match status" value="1"/>
</dbReference>
<dbReference type="Pfam" id="PF01712">
    <property type="entry name" value="dNK"/>
    <property type="match status" value="1"/>
</dbReference>